<keyword evidence="1" id="KW-1277">Toxin-antitoxin system</keyword>
<dbReference type="RefSeq" id="WP_390300140.1">
    <property type="nucleotide sequence ID" value="NZ_JBHULI010000022.1"/>
</dbReference>
<evidence type="ECO:0000256" key="1">
    <source>
        <dbReference type="ARBA" id="ARBA00022649"/>
    </source>
</evidence>
<name>A0ABW5JKA8_9BACT</name>
<sequence length="98" mass="11664">MEIRLLNVAQQEMDESFEFYEEQMAGLGHDFLAEILATLKRIKQNTEAWTPFSDHTRRCLVNRFPYGIVYQVRIDEILVVAVAHLHRKPGYWENRIEK</sequence>
<dbReference type="Gene3D" id="3.30.2310.20">
    <property type="entry name" value="RelE-like"/>
    <property type="match status" value="1"/>
</dbReference>
<protein>
    <submittedName>
        <fullName evidence="2">Type II toxin-antitoxin system RelE/ParE family toxin</fullName>
    </submittedName>
</protein>
<gene>
    <name evidence="2" type="ORF">ACFSVN_06325</name>
</gene>
<accession>A0ABW5JKA8</accession>
<keyword evidence="3" id="KW-1185">Reference proteome</keyword>
<dbReference type="Proteomes" id="UP001597460">
    <property type="component" value="Unassembled WGS sequence"/>
</dbReference>
<reference evidence="3" key="1">
    <citation type="journal article" date="2019" name="Int. J. Syst. Evol. Microbiol.">
        <title>The Global Catalogue of Microorganisms (GCM) 10K type strain sequencing project: providing services to taxonomists for standard genome sequencing and annotation.</title>
        <authorList>
            <consortium name="The Broad Institute Genomics Platform"/>
            <consortium name="The Broad Institute Genome Sequencing Center for Infectious Disease"/>
            <person name="Wu L."/>
            <person name="Ma J."/>
        </authorList>
    </citation>
    <scope>NUCLEOTIDE SEQUENCE [LARGE SCALE GENOMIC DNA]</scope>
    <source>
        <strain evidence="3">KCTC 52042</strain>
    </source>
</reference>
<dbReference type="Pfam" id="PF05016">
    <property type="entry name" value="ParE_toxin"/>
    <property type="match status" value="1"/>
</dbReference>
<dbReference type="EMBL" id="JBHULI010000022">
    <property type="protein sequence ID" value="MFD2532054.1"/>
    <property type="molecule type" value="Genomic_DNA"/>
</dbReference>
<evidence type="ECO:0000313" key="2">
    <source>
        <dbReference type="EMBL" id="MFD2532054.1"/>
    </source>
</evidence>
<organism evidence="2 3">
    <name type="scientific">Gracilimonas halophila</name>
    <dbReference type="NCBI Taxonomy" id="1834464"/>
    <lineage>
        <taxon>Bacteria</taxon>
        <taxon>Pseudomonadati</taxon>
        <taxon>Balneolota</taxon>
        <taxon>Balneolia</taxon>
        <taxon>Balneolales</taxon>
        <taxon>Balneolaceae</taxon>
        <taxon>Gracilimonas</taxon>
    </lineage>
</organism>
<dbReference type="InterPro" id="IPR035093">
    <property type="entry name" value="RelE/ParE_toxin_dom_sf"/>
</dbReference>
<comment type="caution">
    <text evidence="2">The sequence shown here is derived from an EMBL/GenBank/DDBJ whole genome shotgun (WGS) entry which is preliminary data.</text>
</comment>
<evidence type="ECO:0000313" key="3">
    <source>
        <dbReference type="Proteomes" id="UP001597460"/>
    </source>
</evidence>
<dbReference type="InterPro" id="IPR007712">
    <property type="entry name" value="RelE/ParE_toxin"/>
</dbReference>
<proteinExistence type="predicted"/>